<dbReference type="GO" id="GO:0005737">
    <property type="term" value="C:cytoplasm"/>
    <property type="evidence" value="ECO:0007669"/>
    <property type="project" value="TreeGrafter"/>
</dbReference>
<dbReference type="InterPro" id="IPR013078">
    <property type="entry name" value="His_Pase_superF_clade-1"/>
</dbReference>
<dbReference type="Pfam" id="PF00300">
    <property type="entry name" value="His_Phos_1"/>
    <property type="match status" value="1"/>
</dbReference>
<evidence type="ECO:0000256" key="1">
    <source>
        <dbReference type="PIRSR" id="PIRSR613078-1"/>
    </source>
</evidence>
<evidence type="ECO:0000256" key="2">
    <source>
        <dbReference type="PIRSR" id="PIRSR613078-2"/>
    </source>
</evidence>
<evidence type="ECO:0000313" key="3">
    <source>
        <dbReference type="EMBL" id="RLQ96490.1"/>
    </source>
</evidence>
<dbReference type="InterPro" id="IPR029033">
    <property type="entry name" value="His_PPase_superfam"/>
</dbReference>
<name>A0A3L7K121_9BACI</name>
<evidence type="ECO:0000313" key="4">
    <source>
        <dbReference type="Proteomes" id="UP000276770"/>
    </source>
</evidence>
<accession>A0A3L7K121</accession>
<dbReference type="OrthoDB" id="9782128at2"/>
<dbReference type="EMBL" id="RCVZ01000003">
    <property type="protein sequence ID" value="RLQ96490.1"/>
    <property type="molecule type" value="Genomic_DNA"/>
</dbReference>
<feature type="active site" description="Tele-phosphohistidine intermediate" evidence="1">
    <location>
        <position position="8"/>
    </location>
</feature>
<sequence>MEIILVRHGESEADILNVHEGRADFSLTSKGRQQAEALAEYGSKHFSVSHIYSSTLKRAKETADIINHKLNRPISFVEDLMEWNNGVLAGLSREEAMEKYPEPKGGRKPHEPIEEGESYLDFRLRAERVFSTLRHKHADESIMIVSHGGAISNMLNAFYQMPVVSPYLFSTGDTGFHLLAIKNNERLTRVLNCQVHLIRK</sequence>
<proteinExistence type="predicted"/>
<dbReference type="Proteomes" id="UP000276770">
    <property type="component" value="Unassembled WGS sequence"/>
</dbReference>
<feature type="active site" description="Proton donor/acceptor" evidence="1">
    <location>
        <position position="82"/>
    </location>
</feature>
<protein>
    <submittedName>
        <fullName evidence="3">Histidine phosphatase family protein</fullName>
    </submittedName>
</protein>
<dbReference type="AlphaFoldDB" id="A0A3L7K121"/>
<dbReference type="CDD" id="cd07067">
    <property type="entry name" value="HP_PGM_like"/>
    <property type="match status" value="1"/>
</dbReference>
<dbReference type="PANTHER" id="PTHR48100:SF1">
    <property type="entry name" value="HISTIDINE PHOSPHATASE FAMILY PROTEIN-RELATED"/>
    <property type="match status" value="1"/>
</dbReference>
<organism evidence="3 4">
    <name type="scientific">Falsibacillus albus</name>
    <dbReference type="NCBI Taxonomy" id="2478915"/>
    <lineage>
        <taxon>Bacteria</taxon>
        <taxon>Bacillati</taxon>
        <taxon>Bacillota</taxon>
        <taxon>Bacilli</taxon>
        <taxon>Bacillales</taxon>
        <taxon>Bacillaceae</taxon>
        <taxon>Falsibacillus</taxon>
    </lineage>
</organism>
<dbReference type="SUPFAM" id="SSF53254">
    <property type="entry name" value="Phosphoglycerate mutase-like"/>
    <property type="match status" value="1"/>
</dbReference>
<dbReference type="PANTHER" id="PTHR48100">
    <property type="entry name" value="BROAD-SPECIFICITY PHOSPHATASE YOR283W-RELATED"/>
    <property type="match status" value="1"/>
</dbReference>
<dbReference type="InterPro" id="IPR050275">
    <property type="entry name" value="PGM_Phosphatase"/>
</dbReference>
<dbReference type="GO" id="GO:0016791">
    <property type="term" value="F:phosphatase activity"/>
    <property type="evidence" value="ECO:0007669"/>
    <property type="project" value="TreeGrafter"/>
</dbReference>
<dbReference type="RefSeq" id="WP_121679511.1">
    <property type="nucleotide sequence ID" value="NZ_RCVZ01000003.1"/>
</dbReference>
<dbReference type="Gene3D" id="3.40.50.1240">
    <property type="entry name" value="Phosphoglycerate mutase-like"/>
    <property type="match status" value="1"/>
</dbReference>
<gene>
    <name evidence="3" type="ORF">D9X91_05110</name>
</gene>
<comment type="caution">
    <text evidence="3">The sequence shown here is derived from an EMBL/GenBank/DDBJ whole genome shotgun (WGS) entry which is preliminary data.</text>
</comment>
<dbReference type="SMART" id="SM00855">
    <property type="entry name" value="PGAM"/>
    <property type="match status" value="1"/>
</dbReference>
<reference evidence="3 4" key="1">
    <citation type="submission" date="2018-10" db="EMBL/GenBank/DDBJ databases">
        <title>Falsibacillus sp. genome draft.</title>
        <authorList>
            <person name="Shi S."/>
        </authorList>
    </citation>
    <scope>NUCLEOTIDE SEQUENCE [LARGE SCALE GENOMIC DNA]</scope>
    <source>
        <strain evidence="3 4">GY 10110</strain>
    </source>
</reference>
<keyword evidence="4" id="KW-1185">Reference proteome</keyword>
<feature type="binding site" evidence="2">
    <location>
        <position position="58"/>
    </location>
    <ligand>
        <name>substrate</name>
    </ligand>
</feature>